<sequence length="137" mass="15933">MGYSDNDHAWGTGLPHTGISGHDGIQCSQTERHSCSHAYLSERKPLDSTASKRDIVPKRVLPLVRHLSEIEDQDSLYAKAYLIDYLISFCILDGRRFRLQYKGYRYKSALHSFSVLNKIYIIFKIYLIIYILFSCFY</sequence>
<dbReference type="AlphaFoldDB" id="A0A212IYK2"/>
<keyword evidence="1" id="KW-0472">Membrane</keyword>
<organism evidence="2">
    <name type="scientific">uncultured Dysgonomonas sp</name>
    <dbReference type="NCBI Taxonomy" id="206096"/>
    <lineage>
        <taxon>Bacteria</taxon>
        <taxon>Pseudomonadati</taxon>
        <taxon>Bacteroidota</taxon>
        <taxon>Bacteroidia</taxon>
        <taxon>Bacteroidales</taxon>
        <taxon>Dysgonomonadaceae</taxon>
        <taxon>Dysgonomonas</taxon>
        <taxon>environmental samples</taxon>
    </lineage>
</organism>
<reference evidence="2" key="1">
    <citation type="submission" date="2016-04" db="EMBL/GenBank/DDBJ databases">
        <authorList>
            <person name="Evans L.H."/>
            <person name="Alamgir A."/>
            <person name="Owens N."/>
            <person name="Weber N.D."/>
            <person name="Virtaneva K."/>
            <person name="Barbian K."/>
            <person name="Babar A."/>
            <person name="Rosenke K."/>
        </authorList>
    </citation>
    <scope>NUCLEOTIDE SEQUENCE</scope>
    <source>
        <strain evidence="2">86-1</strain>
    </source>
</reference>
<keyword evidence="1" id="KW-1133">Transmembrane helix</keyword>
<evidence type="ECO:0000313" key="2">
    <source>
        <dbReference type="EMBL" id="SBV92194.1"/>
    </source>
</evidence>
<proteinExistence type="predicted"/>
<feature type="transmembrane region" description="Helical" evidence="1">
    <location>
        <begin position="115"/>
        <end position="133"/>
    </location>
</feature>
<protein>
    <submittedName>
        <fullName evidence="2">Uncharacterized protein</fullName>
    </submittedName>
</protein>
<gene>
    <name evidence="2" type="ORF">KL86DYS1_10544</name>
</gene>
<evidence type="ECO:0000256" key="1">
    <source>
        <dbReference type="SAM" id="Phobius"/>
    </source>
</evidence>
<name>A0A212IYK2_9BACT</name>
<accession>A0A212IYK2</accession>
<dbReference type="EMBL" id="FLUM01000001">
    <property type="protein sequence ID" value="SBV92194.1"/>
    <property type="molecule type" value="Genomic_DNA"/>
</dbReference>
<keyword evidence="1" id="KW-0812">Transmembrane</keyword>